<evidence type="ECO:0000313" key="4">
    <source>
        <dbReference type="Proteomes" id="UP000587760"/>
    </source>
</evidence>
<sequence>MIKFEKSNLRKLLEILVLVLFLYLINLFFFQNNPGFFQGQFNPYSALALLAAAYYGKFYGFLTFFLSLVVSMIPLSRDLDIMAYWQNVWENNNISLTIQLVGVYIFGLIRDSYTLQVSNYRRTARKEVSDKFKFKKEAEALAAVNQELEERVLRQTEAVTSLYTQIKALHSQNLTETLNVLLQTVRKFSWADKASIWRFDQSSLKLVMMANIGWGPDDFENSIVDIDESIEGWSFRNNKIFSVRMLLEFENLVKLDKKRNIFTFPISFAGHVWGILNIENMPFTKYNLYVEKILSILIDLSAPEIERAVEYESLISFEEINPHTGLPAYTQFYNLVEMNIAKGEKGKHNFSIVLIEILNFSELADQYAESDLWNMLKLLMEDLSDIADNKIDFFHYKESNQLAIYYPDIDYDGVSMFCLEMVGLINSSKWKIRNEKVNMEAILGFSSFGSQPVPVQELFSVAEHLLEMQKV</sequence>
<dbReference type="SUPFAM" id="SSF55781">
    <property type="entry name" value="GAF domain-like"/>
    <property type="match status" value="1"/>
</dbReference>
<keyword evidence="2" id="KW-1133">Transmembrane helix</keyword>
<keyword evidence="4" id="KW-1185">Reference proteome</keyword>
<feature type="transmembrane region" description="Helical" evidence="2">
    <location>
        <begin position="51"/>
        <end position="75"/>
    </location>
</feature>
<name>A0A841RBG8_9SPIO</name>
<dbReference type="Gene3D" id="3.30.450.40">
    <property type="match status" value="1"/>
</dbReference>
<keyword evidence="1" id="KW-0175">Coiled coil</keyword>
<feature type="coiled-coil region" evidence="1">
    <location>
        <begin position="131"/>
        <end position="158"/>
    </location>
</feature>
<protein>
    <submittedName>
        <fullName evidence="3">GGDEF domain-containing protein</fullName>
    </submittedName>
</protein>
<dbReference type="RefSeq" id="WP_184746845.1">
    <property type="nucleotide sequence ID" value="NZ_JACHGJ010000003.1"/>
</dbReference>
<dbReference type="InterPro" id="IPR029016">
    <property type="entry name" value="GAF-like_dom_sf"/>
</dbReference>
<feature type="transmembrane region" description="Helical" evidence="2">
    <location>
        <begin position="12"/>
        <end position="31"/>
    </location>
</feature>
<evidence type="ECO:0000256" key="2">
    <source>
        <dbReference type="SAM" id="Phobius"/>
    </source>
</evidence>
<proteinExistence type="predicted"/>
<keyword evidence="2" id="KW-0812">Transmembrane</keyword>
<evidence type="ECO:0000313" key="3">
    <source>
        <dbReference type="EMBL" id="MBB6480587.1"/>
    </source>
</evidence>
<reference evidence="3 4" key="1">
    <citation type="submission" date="2020-08" db="EMBL/GenBank/DDBJ databases">
        <title>Genomic Encyclopedia of Type Strains, Phase IV (KMG-IV): sequencing the most valuable type-strain genomes for metagenomic binning, comparative biology and taxonomic classification.</title>
        <authorList>
            <person name="Goeker M."/>
        </authorList>
    </citation>
    <scope>NUCLEOTIDE SEQUENCE [LARGE SCALE GENOMIC DNA]</scope>
    <source>
        <strain evidence="3 4">DSM 2461</strain>
    </source>
</reference>
<dbReference type="EMBL" id="JACHGJ010000003">
    <property type="protein sequence ID" value="MBB6480587.1"/>
    <property type="molecule type" value="Genomic_DNA"/>
</dbReference>
<accession>A0A841RBG8</accession>
<dbReference type="Proteomes" id="UP000587760">
    <property type="component" value="Unassembled WGS sequence"/>
</dbReference>
<comment type="caution">
    <text evidence="3">The sequence shown here is derived from an EMBL/GenBank/DDBJ whole genome shotgun (WGS) entry which is preliminary data.</text>
</comment>
<dbReference type="InterPro" id="IPR043128">
    <property type="entry name" value="Rev_trsase/Diguanyl_cyclase"/>
</dbReference>
<evidence type="ECO:0000256" key="1">
    <source>
        <dbReference type="SAM" id="Coils"/>
    </source>
</evidence>
<dbReference type="InterPro" id="IPR029787">
    <property type="entry name" value="Nucleotide_cyclase"/>
</dbReference>
<dbReference type="AlphaFoldDB" id="A0A841RBG8"/>
<dbReference type="SUPFAM" id="SSF55073">
    <property type="entry name" value="Nucleotide cyclase"/>
    <property type="match status" value="1"/>
</dbReference>
<gene>
    <name evidence="3" type="ORF">HNR50_002250</name>
</gene>
<dbReference type="Gene3D" id="3.30.70.270">
    <property type="match status" value="1"/>
</dbReference>
<organism evidence="3 4">
    <name type="scientific">Spirochaeta isovalerica</name>
    <dbReference type="NCBI Taxonomy" id="150"/>
    <lineage>
        <taxon>Bacteria</taxon>
        <taxon>Pseudomonadati</taxon>
        <taxon>Spirochaetota</taxon>
        <taxon>Spirochaetia</taxon>
        <taxon>Spirochaetales</taxon>
        <taxon>Spirochaetaceae</taxon>
        <taxon>Spirochaeta</taxon>
    </lineage>
</organism>
<keyword evidence="2" id="KW-0472">Membrane</keyword>